<evidence type="ECO:0000256" key="2">
    <source>
        <dbReference type="ARBA" id="ARBA00007077"/>
    </source>
</evidence>
<accession>A0ABD1F7P9</accession>
<dbReference type="AlphaFoldDB" id="A0ABD1F7P9"/>
<feature type="region of interest" description="Disordered" evidence="6">
    <location>
        <begin position="78"/>
        <end position="111"/>
    </location>
</feature>
<dbReference type="InterPro" id="IPR012677">
    <property type="entry name" value="Nucleotide-bd_a/b_plait_sf"/>
</dbReference>
<dbReference type="GO" id="GO:0005730">
    <property type="term" value="C:nucleolus"/>
    <property type="evidence" value="ECO:0007669"/>
    <property type="project" value="UniProtKB-SubCell"/>
</dbReference>
<evidence type="ECO:0000256" key="1">
    <source>
        <dbReference type="ARBA" id="ARBA00004604"/>
    </source>
</evidence>
<feature type="compositionally biased region" description="Basic and acidic residues" evidence="6">
    <location>
        <begin position="38"/>
        <end position="54"/>
    </location>
</feature>
<name>A0ABD1F7P9_HYPHA</name>
<evidence type="ECO:0000313" key="8">
    <source>
        <dbReference type="EMBL" id="KAL1513611.1"/>
    </source>
</evidence>
<comment type="caution">
    <text evidence="8">The sequence shown here is derived from an EMBL/GenBank/DDBJ whole genome shotgun (WGS) entry which is preliminary data.</text>
</comment>
<feature type="compositionally biased region" description="Basic and acidic residues" evidence="6">
    <location>
        <begin position="94"/>
        <end position="111"/>
    </location>
</feature>
<comment type="similarity">
    <text evidence="2">Belongs to the RRM RBM34 family.</text>
</comment>
<dbReference type="GO" id="GO:0003723">
    <property type="term" value="F:RNA binding"/>
    <property type="evidence" value="ECO:0007669"/>
    <property type="project" value="UniProtKB-UniRule"/>
</dbReference>
<keyword evidence="4" id="KW-0539">Nucleus</keyword>
<feature type="domain" description="RRM" evidence="7">
    <location>
        <begin position="236"/>
        <end position="313"/>
    </location>
</feature>
<sequence length="393" mass="44740">MDYQVGSLAELISGKEVLKKTKVVQQEFQPIKKEFKDSLPVKEKNPDSKQDIGKKIQHSKRKFKLETSLNQNGNYQAGKAKKRKFQHGTGNTTIKDEPVDSKRTELSRNEENAANRIKNKINQETKQSSEYKDRTVFVGNIPLTATKEAIKKHFRSYGPIHSIRIRGVPVANVKISKRIAALKKDFHPDRRSLLAYIRFVNASDAKKAEAENGKIFMNHHLRVQFCESDNKIDESKAIFVGNLSFKAEDEDLWNLFKTCGAVSHVRIVRDGRTGIGKGFGYVNFKDSDSVQLALEMEKVVLNDRELRITPCDSTRAKKLRKIKNPMDQKDTFNNDRTRNGVGKEKKHKNFKNVTFAGTKSTDRTKKKKFTKATLDKKKLAKKLVVVGSSKTSK</sequence>
<evidence type="ECO:0000259" key="7">
    <source>
        <dbReference type="PROSITE" id="PS50102"/>
    </source>
</evidence>
<dbReference type="EMBL" id="JBDJPC010000002">
    <property type="protein sequence ID" value="KAL1513611.1"/>
    <property type="molecule type" value="Genomic_DNA"/>
</dbReference>
<dbReference type="CDD" id="cd12395">
    <property type="entry name" value="RRM2_RBM34"/>
    <property type="match status" value="1"/>
</dbReference>
<proteinExistence type="inferred from homology"/>
<feature type="region of interest" description="Disordered" evidence="6">
    <location>
        <begin position="327"/>
        <end position="367"/>
    </location>
</feature>
<dbReference type="PANTHER" id="PTHR23236:SF25">
    <property type="entry name" value="RNA-BINDING PROTEIN 34"/>
    <property type="match status" value="1"/>
</dbReference>
<gene>
    <name evidence="8" type="ORF">ABEB36_003002</name>
</gene>
<dbReference type="InterPro" id="IPR000504">
    <property type="entry name" value="RRM_dom"/>
</dbReference>
<comment type="subcellular location">
    <subcellularLocation>
        <location evidence="1">Nucleus</location>
        <location evidence="1">Nucleolus</location>
    </subcellularLocation>
</comment>
<keyword evidence="3 5" id="KW-0694">RNA-binding</keyword>
<dbReference type="SUPFAM" id="SSF54928">
    <property type="entry name" value="RNA-binding domain, RBD"/>
    <property type="match status" value="2"/>
</dbReference>
<evidence type="ECO:0000256" key="3">
    <source>
        <dbReference type="ARBA" id="ARBA00022884"/>
    </source>
</evidence>
<dbReference type="Pfam" id="PF00076">
    <property type="entry name" value="RRM_1"/>
    <property type="match status" value="2"/>
</dbReference>
<dbReference type="InterPro" id="IPR034221">
    <property type="entry name" value="RBM34_RRM2"/>
</dbReference>
<reference evidence="8 9" key="1">
    <citation type="submission" date="2024-05" db="EMBL/GenBank/DDBJ databases">
        <title>Genetic variation in Jamaican populations of the coffee berry borer (Hypothenemus hampei).</title>
        <authorList>
            <person name="Errbii M."/>
            <person name="Myrie A."/>
        </authorList>
    </citation>
    <scope>NUCLEOTIDE SEQUENCE [LARGE SCALE GENOMIC DNA]</scope>
    <source>
        <strain evidence="8">JA-Hopewell-2020-01-JO</strain>
        <tissue evidence="8">Whole body</tissue>
    </source>
</reference>
<dbReference type="Gene3D" id="3.30.70.330">
    <property type="match status" value="2"/>
</dbReference>
<evidence type="ECO:0000256" key="4">
    <source>
        <dbReference type="ARBA" id="ARBA00023242"/>
    </source>
</evidence>
<dbReference type="PROSITE" id="PS50102">
    <property type="entry name" value="RRM"/>
    <property type="match status" value="2"/>
</dbReference>
<evidence type="ECO:0000313" key="9">
    <source>
        <dbReference type="Proteomes" id="UP001566132"/>
    </source>
</evidence>
<evidence type="ECO:0000256" key="6">
    <source>
        <dbReference type="SAM" id="MobiDB-lite"/>
    </source>
</evidence>
<dbReference type="Proteomes" id="UP001566132">
    <property type="component" value="Unassembled WGS sequence"/>
</dbReference>
<protein>
    <recommendedName>
        <fullName evidence="7">RRM domain-containing protein</fullName>
    </recommendedName>
</protein>
<dbReference type="InterPro" id="IPR035979">
    <property type="entry name" value="RBD_domain_sf"/>
</dbReference>
<dbReference type="PANTHER" id="PTHR23236">
    <property type="entry name" value="EUKARYOTIC TRANSLATION INITIATION FACTOR 4B/4H"/>
    <property type="match status" value="1"/>
</dbReference>
<dbReference type="CDD" id="cd12394">
    <property type="entry name" value="RRM1_RBM34"/>
    <property type="match status" value="1"/>
</dbReference>
<feature type="compositionally biased region" description="Basic and acidic residues" evidence="6">
    <location>
        <begin position="327"/>
        <end position="343"/>
    </location>
</feature>
<organism evidence="8 9">
    <name type="scientific">Hypothenemus hampei</name>
    <name type="common">Coffee berry borer</name>
    <dbReference type="NCBI Taxonomy" id="57062"/>
    <lineage>
        <taxon>Eukaryota</taxon>
        <taxon>Metazoa</taxon>
        <taxon>Ecdysozoa</taxon>
        <taxon>Arthropoda</taxon>
        <taxon>Hexapoda</taxon>
        <taxon>Insecta</taxon>
        <taxon>Pterygota</taxon>
        <taxon>Neoptera</taxon>
        <taxon>Endopterygota</taxon>
        <taxon>Coleoptera</taxon>
        <taxon>Polyphaga</taxon>
        <taxon>Cucujiformia</taxon>
        <taxon>Curculionidae</taxon>
        <taxon>Scolytinae</taxon>
        <taxon>Hypothenemus</taxon>
    </lineage>
</organism>
<evidence type="ECO:0000256" key="5">
    <source>
        <dbReference type="PROSITE-ProRule" id="PRU00176"/>
    </source>
</evidence>
<feature type="domain" description="RRM" evidence="7">
    <location>
        <begin position="134"/>
        <end position="228"/>
    </location>
</feature>
<feature type="region of interest" description="Disordered" evidence="6">
    <location>
        <begin position="38"/>
        <end position="60"/>
    </location>
</feature>
<keyword evidence="9" id="KW-1185">Reference proteome</keyword>
<dbReference type="SMART" id="SM00360">
    <property type="entry name" value="RRM"/>
    <property type="match status" value="2"/>
</dbReference>